<evidence type="ECO:0000313" key="2">
    <source>
        <dbReference type="Proteomes" id="UP000051181"/>
    </source>
</evidence>
<dbReference type="InterPro" id="IPR044548">
    <property type="entry name" value="AF0060_NTP-PPase_MazG-like"/>
</dbReference>
<dbReference type="PATRIC" id="fig|913848.6.peg.895"/>
<dbReference type="Proteomes" id="UP000051181">
    <property type="component" value="Unassembled WGS sequence"/>
</dbReference>
<sequence length="97" mass="10852">MDNLWQTIKQLSQQEPKTLEQQAIKLSEEVGEAAEALLSMEGVSGDGYKQLSVADTKEEYVDVLLVTFALLEKLGTTDAELADLLQRKLAKWQDKQV</sequence>
<dbReference type="RefSeq" id="WP_010012005.1">
    <property type="nucleotide sequence ID" value="NZ_AZCN01000021.1"/>
</dbReference>
<dbReference type="AlphaFoldDB" id="A0A0R1F8L4"/>
<dbReference type="GeneID" id="65917918"/>
<organism evidence="1 2">
    <name type="scientific">Loigolactobacillus coryniformis subsp. coryniformis KCTC 3167 = DSM 20001</name>
    <dbReference type="NCBI Taxonomy" id="913848"/>
    <lineage>
        <taxon>Bacteria</taxon>
        <taxon>Bacillati</taxon>
        <taxon>Bacillota</taxon>
        <taxon>Bacilli</taxon>
        <taxon>Lactobacillales</taxon>
        <taxon>Lactobacillaceae</taxon>
        <taxon>Loigolactobacillus</taxon>
    </lineage>
</organism>
<gene>
    <name evidence="1" type="ORF">FD22_GL000865</name>
</gene>
<dbReference type="eggNOG" id="ENOG50315UB">
    <property type="taxonomic scope" value="Bacteria"/>
</dbReference>
<reference evidence="1 2" key="1">
    <citation type="journal article" date="2015" name="Genome Announc.">
        <title>Expanding the biotechnology potential of lactobacilli through comparative genomics of 213 strains and associated genera.</title>
        <authorList>
            <person name="Sun Z."/>
            <person name="Harris H.M."/>
            <person name="McCann A."/>
            <person name="Guo C."/>
            <person name="Argimon S."/>
            <person name="Zhang W."/>
            <person name="Yang X."/>
            <person name="Jeffery I.B."/>
            <person name="Cooney J.C."/>
            <person name="Kagawa T.F."/>
            <person name="Liu W."/>
            <person name="Song Y."/>
            <person name="Salvetti E."/>
            <person name="Wrobel A."/>
            <person name="Rasinkangas P."/>
            <person name="Parkhill J."/>
            <person name="Rea M.C."/>
            <person name="O'Sullivan O."/>
            <person name="Ritari J."/>
            <person name="Douillard F.P."/>
            <person name="Paul Ross R."/>
            <person name="Yang R."/>
            <person name="Briner A.E."/>
            <person name="Felis G.E."/>
            <person name="de Vos W.M."/>
            <person name="Barrangou R."/>
            <person name="Klaenhammer T.R."/>
            <person name="Caufield P.W."/>
            <person name="Cui Y."/>
            <person name="Zhang H."/>
            <person name="O'Toole P.W."/>
        </authorList>
    </citation>
    <scope>NUCLEOTIDE SEQUENCE [LARGE SCALE GENOMIC DNA]</scope>
    <source>
        <strain evidence="1 2">DSM 20001</strain>
    </source>
</reference>
<evidence type="ECO:0000313" key="1">
    <source>
        <dbReference type="EMBL" id="KRK17886.1"/>
    </source>
</evidence>
<comment type="caution">
    <text evidence="1">The sequence shown here is derived from an EMBL/GenBank/DDBJ whole genome shotgun (WGS) entry which is preliminary data.</text>
</comment>
<proteinExistence type="predicted"/>
<dbReference type="EMBL" id="AZCN01000021">
    <property type="protein sequence ID" value="KRK17886.1"/>
    <property type="molecule type" value="Genomic_DNA"/>
</dbReference>
<accession>A0A0R1F8L4</accession>
<dbReference type="CDD" id="cd11533">
    <property type="entry name" value="NTP-PPase_Af0060_like"/>
    <property type="match status" value="1"/>
</dbReference>
<dbReference type="Gene3D" id="1.10.287.1080">
    <property type="entry name" value="MazG-like"/>
    <property type="match status" value="1"/>
</dbReference>
<evidence type="ECO:0008006" key="3">
    <source>
        <dbReference type="Google" id="ProtNLM"/>
    </source>
</evidence>
<dbReference type="SUPFAM" id="SSF101386">
    <property type="entry name" value="all-alpha NTP pyrophosphatases"/>
    <property type="match status" value="1"/>
</dbReference>
<protein>
    <recommendedName>
        <fullName evidence="3">NTP pyrophosphohydrolase MazG putative catalytic core domain-containing protein</fullName>
    </recommendedName>
</protein>
<name>A0A0R1F8L4_9LACO</name>